<dbReference type="InterPro" id="IPR000086">
    <property type="entry name" value="NUDIX_hydrolase_dom"/>
</dbReference>
<dbReference type="Proteomes" id="UP000006833">
    <property type="component" value="Chromosome"/>
</dbReference>
<dbReference type="PANTHER" id="PTHR42904">
    <property type="entry name" value="NUDIX HYDROLASE, NUDC SUBFAMILY"/>
    <property type="match status" value="1"/>
</dbReference>
<keyword evidence="7" id="KW-0460">Magnesium</keyword>
<evidence type="ECO:0000256" key="6">
    <source>
        <dbReference type="ARBA" id="ARBA00022801"/>
    </source>
</evidence>
<evidence type="ECO:0000256" key="2">
    <source>
        <dbReference type="ARBA" id="ARBA00001947"/>
    </source>
</evidence>
<name>A8LQB1_DINSH</name>
<dbReference type="OrthoDB" id="9791656at2"/>
<dbReference type="PANTHER" id="PTHR42904:SF6">
    <property type="entry name" value="NAD-CAPPED RNA HYDROLASE NUDT12"/>
    <property type="match status" value="1"/>
</dbReference>
<dbReference type="Pfam" id="PF00293">
    <property type="entry name" value="NUDIX"/>
    <property type="match status" value="1"/>
</dbReference>
<evidence type="ECO:0000256" key="7">
    <source>
        <dbReference type="ARBA" id="ARBA00022842"/>
    </source>
</evidence>
<dbReference type="Gene3D" id="3.90.79.10">
    <property type="entry name" value="Nucleoside Triphosphate Pyrophosphohydrolase"/>
    <property type="match status" value="1"/>
</dbReference>
<dbReference type="InterPro" id="IPR015797">
    <property type="entry name" value="NUDIX_hydrolase-like_dom_sf"/>
</dbReference>
<keyword evidence="6 10" id="KW-0378">Hydrolase</keyword>
<evidence type="ECO:0000313" key="12">
    <source>
        <dbReference type="EMBL" id="ABV92397.1"/>
    </source>
</evidence>
<dbReference type="NCBIfam" id="NF001299">
    <property type="entry name" value="PRK00241.1"/>
    <property type="match status" value="1"/>
</dbReference>
<dbReference type="PROSITE" id="PS51462">
    <property type="entry name" value="NUDIX"/>
    <property type="match status" value="1"/>
</dbReference>
<accession>A8LQB1</accession>
<dbReference type="eggNOG" id="COG2816">
    <property type="taxonomic scope" value="Bacteria"/>
</dbReference>
<evidence type="ECO:0000313" key="13">
    <source>
        <dbReference type="Proteomes" id="UP000006833"/>
    </source>
</evidence>
<dbReference type="SUPFAM" id="SSF55811">
    <property type="entry name" value="Nudix"/>
    <property type="match status" value="1"/>
</dbReference>
<proteinExistence type="inferred from homology"/>
<dbReference type="InterPro" id="IPR020084">
    <property type="entry name" value="NUDIX_hydrolase_CS"/>
</dbReference>
<dbReference type="InterPro" id="IPR050241">
    <property type="entry name" value="NAD-cap_RNA_hydrolase_NudC"/>
</dbReference>
<evidence type="ECO:0000256" key="4">
    <source>
        <dbReference type="ARBA" id="ARBA00012381"/>
    </source>
</evidence>
<dbReference type="InterPro" id="IPR015376">
    <property type="entry name" value="Znr_NADH_PPase"/>
</dbReference>
<dbReference type="InterPro" id="IPR049734">
    <property type="entry name" value="NudC-like_C"/>
</dbReference>
<dbReference type="RefSeq" id="WP_012177329.1">
    <property type="nucleotide sequence ID" value="NC_009952.1"/>
</dbReference>
<dbReference type="PROSITE" id="PS00893">
    <property type="entry name" value="NUDIX_BOX"/>
    <property type="match status" value="1"/>
</dbReference>
<organism evidence="12 13">
    <name type="scientific">Dinoroseobacter shibae (strain DSM 16493 / NCIMB 14021 / DFL 12)</name>
    <dbReference type="NCBI Taxonomy" id="398580"/>
    <lineage>
        <taxon>Bacteria</taxon>
        <taxon>Pseudomonadati</taxon>
        <taxon>Pseudomonadota</taxon>
        <taxon>Alphaproteobacteria</taxon>
        <taxon>Rhodobacterales</taxon>
        <taxon>Roseobacteraceae</taxon>
        <taxon>Dinoroseobacter</taxon>
    </lineage>
</organism>
<dbReference type="InterPro" id="IPR015375">
    <property type="entry name" value="NADH_PPase-like_N"/>
</dbReference>
<dbReference type="Pfam" id="PF09297">
    <property type="entry name" value="Zn_ribbon_NUD"/>
    <property type="match status" value="1"/>
</dbReference>
<dbReference type="GO" id="GO:0019677">
    <property type="term" value="P:NAD+ catabolic process"/>
    <property type="evidence" value="ECO:0007669"/>
    <property type="project" value="TreeGrafter"/>
</dbReference>
<keyword evidence="13" id="KW-1185">Reference proteome</keyword>
<reference evidence="13" key="1">
    <citation type="journal article" date="2010" name="ISME J.">
        <title>The complete genome sequence of the algal symbiont Dinoroseobacter shibae: a hitchhiker's guide to life in the sea.</title>
        <authorList>
            <person name="Wagner-Dobler I."/>
            <person name="Ballhausen B."/>
            <person name="Berger M."/>
            <person name="Brinkhoff T."/>
            <person name="Buchholz I."/>
            <person name="Bunk B."/>
            <person name="Cypionka H."/>
            <person name="Daniel R."/>
            <person name="Drepper T."/>
            <person name="Gerdts G."/>
            <person name="Hahnke S."/>
            <person name="Han C."/>
            <person name="Jahn D."/>
            <person name="Kalhoefer D."/>
            <person name="Kiss H."/>
            <person name="Klenk H.P."/>
            <person name="Kyrpides N."/>
            <person name="Liebl W."/>
            <person name="Liesegang H."/>
            <person name="Meincke L."/>
            <person name="Pati A."/>
            <person name="Petersen J."/>
            <person name="Piekarski T."/>
            <person name="Pommerenke C."/>
            <person name="Pradella S."/>
            <person name="Pukall R."/>
            <person name="Rabus R."/>
            <person name="Stackebrandt E."/>
            <person name="Thole S."/>
            <person name="Thompson L."/>
            <person name="Tielen P."/>
            <person name="Tomasch J."/>
            <person name="von Jan M."/>
            <person name="Wanphrut N."/>
            <person name="Wichels A."/>
            <person name="Zech H."/>
            <person name="Simon M."/>
        </authorList>
    </citation>
    <scope>NUCLEOTIDE SEQUENCE [LARGE SCALE GENOMIC DNA]</scope>
    <source>
        <strain evidence="13">DSM 16493 / NCIMB 14021 / DFL 12</strain>
    </source>
</reference>
<dbReference type="EMBL" id="CP000830">
    <property type="protein sequence ID" value="ABV92397.1"/>
    <property type="molecule type" value="Genomic_DNA"/>
</dbReference>
<dbReference type="EC" id="3.6.1.22" evidence="4"/>
<comment type="cofactor">
    <cofactor evidence="2">
        <name>Zn(2+)</name>
        <dbReference type="ChEBI" id="CHEBI:29105"/>
    </cofactor>
</comment>
<dbReference type="GO" id="GO:0005829">
    <property type="term" value="C:cytosol"/>
    <property type="evidence" value="ECO:0007669"/>
    <property type="project" value="TreeGrafter"/>
</dbReference>
<evidence type="ECO:0000256" key="10">
    <source>
        <dbReference type="RuleBase" id="RU003476"/>
    </source>
</evidence>
<keyword evidence="8" id="KW-0520">NAD</keyword>
<dbReference type="STRING" id="398580.Dshi_0651"/>
<dbReference type="CDD" id="cd03429">
    <property type="entry name" value="NUDIX_NADH_pyrophosphatase_Nudt13"/>
    <property type="match status" value="1"/>
</dbReference>
<protein>
    <recommendedName>
        <fullName evidence="4">NAD(+) diphosphatase</fullName>
        <ecNumber evidence="4">3.6.1.22</ecNumber>
    </recommendedName>
</protein>
<dbReference type="Pfam" id="PF09296">
    <property type="entry name" value="NUDIX-like"/>
    <property type="match status" value="1"/>
</dbReference>
<dbReference type="GO" id="GO:0046872">
    <property type="term" value="F:metal ion binding"/>
    <property type="evidence" value="ECO:0007669"/>
    <property type="project" value="UniProtKB-KW"/>
</dbReference>
<keyword evidence="5" id="KW-0479">Metal-binding</keyword>
<evidence type="ECO:0000256" key="5">
    <source>
        <dbReference type="ARBA" id="ARBA00022723"/>
    </source>
</evidence>
<evidence type="ECO:0000256" key="9">
    <source>
        <dbReference type="ARBA" id="ARBA00023679"/>
    </source>
</evidence>
<dbReference type="PRINTS" id="PR00502">
    <property type="entry name" value="NUDIXFAMILY"/>
</dbReference>
<dbReference type="GO" id="GO:0035529">
    <property type="term" value="F:NADH pyrophosphatase activity"/>
    <property type="evidence" value="ECO:0007669"/>
    <property type="project" value="TreeGrafter"/>
</dbReference>
<gene>
    <name evidence="12" type="ordered locus">Dshi_0651</name>
</gene>
<evidence type="ECO:0000256" key="8">
    <source>
        <dbReference type="ARBA" id="ARBA00023027"/>
    </source>
</evidence>
<dbReference type="KEGG" id="dsh:Dshi_0651"/>
<comment type="similarity">
    <text evidence="3">Belongs to the Nudix hydrolase family. NudC subfamily.</text>
</comment>
<evidence type="ECO:0000256" key="3">
    <source>
        <dbReference type="ARBA" id="ARBA00009595"/>
    </source>
</evidence>
<evidence type="ECO:0000256" key="1">
    <source>
        <dbReference type="ARBA" id="ARBA00001946"/>
    </source>
</evidence>
<dbReference type="Gene3D" id="3.90.79.20">
    <property type="match status" value="1"/>
</dbReference>
<dbReference type="InterPro" id="IPR020476">
    <property type="entry name" value="Nudix_hydrolase"/>
</dbReference>
<comment type="cofactor">
    <cofactor evidence="1">
        <name>Mg(2+)</name>
        <dbReference type="ChEBI" id="CHEBI:18420"/>
    </cofactor>
</comment>
<dbReference type="AlphaFoldDB" id="A8LQB1"/>
<dbReference type="GO" id="GO:0006742">
    <property type="term" value="P:NADP+ catabolic process"/>
    <property type="evidence" value="ECO:0007669"/>
    <property type="project" value="TreeGrafter"/>
</dbReference>
<evidence type="ECO:0000259" key="11">
    <source>
        <dbReference type="PROSITE" id="PS51462"/>
    </source>
</evidence>
<sequence>MPFEDSITFGSSGLERAAHLRMDPEAMARLVADPAARAIAFWRAKPAVSPEGLVKLPLDHPVLEAATEAPIFLGLDKAGPRFAYDLSGWQPVEEVGELDSFLDRSEQQHPDLPEGHLFKELRGVMTLLTRREAELAAAARQLLEWHRTHGFCSMCGVKSDQADAGWQRLCPSCGRRHFPRTDPVVIMLITRGNKVLVGRSPGWPERMYSLLAGFVEPGETLEGAVRREVYEEAGVRVGPVRYIASQPWPYPASLMMGCAGEAVSDAITVDPVEIEDARWMGREEMIDVFAGTHPEMREPRKGAIAHSLLSAWLRDEAR</sequence>
<dbReference type="HOGENOM" id="CLU_037162_0_4_5"/>
<feature type="domain" description="Nudix hydrolase" evidence="11">
    <location>
        <begin position="179"/>
        <end position="305"/>
    </location>
</feature>
<comment type="catalytic activity">
    <reaction evidence="9">
        <text>a 5'-end NAD(+)-phospho-ribonucleoside in mRNA + H2O = a 5'-end phospho-adenosine-phospho-ribonucleoside in mRNA + beta-nicotinamide D-ribonucleotide + 2 H(+)</text>
        <dbReference type="Rhea" id="RHEA:60876"/>
        <dbReference type="Rhea" id="RHEA-COMP:15698"/>
        <dbReference type="Rhea" id="RHEA-COMP:15719"/>
        <dbReference type="ChEBI" id="CHEBI:14649"/>
        <dbReference type="ChEBI" id="CHEBI:15377"/>
        <dbReference type="ChEBI" id="CHEBI:15378"/>
        <dbReference type="ChEBI" id="CHEBI:144029"/>
        <dbReference type="ChEBI" id="CHEBI:144051"/>
    </reaction>
    <physiologicalReaction direction="left-to-right" evidence="9">
        <dbReference type="Rhea" id="RHEA:60877"/>
    </physiologicalReaction>
</comment>